<reference evidence="2" key="1">
    <citation type="journal article" date="2014" name="Genome Announc.">
        <title>Draft genome sequence of Rhodosporidium toruloides CECT1137, an oleaginous yeast of biotechnological interest.</title>
        <authorList>
            <person name="Morin N."/>
            <person name="Calcas X."/>
            <person name="Devillers H."/>
            <person name="Durrens P."/>
            <person name="Sherman D.J."/>
            <person name="Nicaud J.-M."/>
            <person name="Neuveglise C."/>
        </authorList>
    </citation>
    <scope>NUCLEOTIDE SEQUENCE</scope>
    <source>
        <strain evidence="2">CECT1137</strain>
    </source>
</reference>
<gene>
    <name evidence="2" type="ORF">RHTO0S_06e08460g</name>
</gene>
<feature type="compositionally biased region" description="Basic and acidic residues" evidence="1">
    <location>
        <begin position="89"/>
        <end position="100"/>
    </location>
</feature>
<protein>
    <submittedName>
        <fullName evidence="2">RHTO0S06e08460g1_1</fullName>
    </submittedName>
</protein>
<evidence type="ECO:0000313" key="2">
    <source>
        <dbReference type="EMBL" id="CDR41979.1"/>
    </source>
</evidence>
<feature type="compositionally biased region" description="Basic and acidic residues" evidence="1">
    <location>
        <begin position="63"/>
        <end position="80"/>
    </location>
</feature>
<dbReference type="OrthoDB" id="2525799at2759"/>
<sequence length="146" mass="16212">MSDLIVDISTAKPSRSALTKAWKDGLQIAVQTQTTTTAVQIVDELAGSEPAMRTTRTPARPDLQSRLEKMRRERKERKEAQQAAASGDIRIDMARGRRGSDASFDDEKIEMDDVETWEPDIASLPRDSHAGGGVRFVLSDDVDQKR</sequence>
<dbReference type="AlphaFoldDB" id="A0A061AXP3"/>
<proteinExistence type="predicted"/>
<feature type="region of interest" description="Disordered" evidence="1">
    <location>
        <begin position="46"/>
        <end position="146"/>
    </location>
</feature>
<organism evidence="2">
    <name type="scientific">Rhodotorula toruloides</name>
    <name type="common">Yeast</name>
    <name type="synonym">Rhodosporidium toruloides</name>
    <dbReference type="NCBI Taxonomy" id="5286"/>
    <lineage>
        <taxon>Eukaryota</taxon>
        <taxon>Fungi</taxon>
        <taxon>Dikarya</taxon>
        <taxon>Basidiomycota</taxon>
        <taxon>Pucciniomycotina</taxon>
        <taxon>Microbotryomycetes</taxon>
        <taxon>Sporidiobolales</taxon>
        <taxon>Sporidiobolaceae</taxon>
        <taxon>Rhodotorula</taxon>
    </lineage>
</organism>
<evidence type="ECO:0000256" key="1">
    <source>
        <dbReference type="SAM" id="MobiDB-lite"/>
    </source>
</evidence>
<dbReference type="EMBL" id="LK052941">
    <property type="protein sequence ID" value="CDR41979.1"/>
    <property type="molecule type" value="Genomic_DNA"/>
</dbReference>
<accession>A0A061AXP3</accession>
<feature type="compositionally biased region" description="Acidic residues" evidence="1">
    <location>
        <begin position="103"/>
        <end position="118"/>
    </location>
</feature>
<name>A0A061AXP3_RHOTO</name>